<keyword evidence="2" id="KW-1185">Reference proteome</keyword>
<evidence type="ECO:0000313" key="1">
    <source>
        <dbReference type="EMBL" id="EGH45996.1"/>
    </source>
</evidence>
<evidence type="ECO:0000313" key="2">
    <source>
        <dbReference type="Proteomes" id="UP000004986"/>
    </source>
</evidence>
<sequence length="53" mass="6235">MKHNDILEPLTPRAFDAMTMEFDRARDWMLEQIRLKRSATEPAIDADKETELS</sequence>
<gene>
    <name evidence="1" type="ORF">PSYPI_28214</name>
</gene>
<dbReference type="AlphaFoldDB" id="F3GFZ6"/>
<comment type="caution">
    <text evidence="1">The sequence shown here is derived from an EMBL/GenBank/DDBJ whole genome shotgun (WGS) entry which is preliminary data.</text>
</comment>
<name>F3GFZ6_PSESJ</name>
<reference evidence="1 2" key="1">
    <citation type="journal article" date="2011" name="PLoS Pathog.">
        <title>Dynamic evolution of pathogenicity revealed by sequencing and comparative genomics of 19 Pseudomonas syringae isolates.</title>
        <authorList>
            <person name="Baltrus D.A."/>
            <person name="Nishimura M.T."/>
            <person name="Romanchuk A."/>
            <person name="Chang J.H."/>
            <person name="Mukhtar M.S."/>
            <person name="Cherkis K."/>
            <person name="Roach J."/>
            <person name="Grant S.R."/>
            <person name="Jones C.D."/>
            <person name="Dangl J.L."/>
        </authorList>
    </citation>
    <scope>NUCLEOTIDE SEQUENCE [LARGE SCALE GENOMIC DNA]</scope>
    <source>
        <strain evidence="1 2">1704B</strain>
    </source>
</reference>
<accession>F3GFZ6</accession>
<dbReference type="EMBL" id="AEAI01001451">
    <property type="protein sequence ID" value="EGH45996.1"/>
    <property type="molecule type" value="Genomic_DNA"/>
</dbReference>
<protein>
    <submittedName>
        <fullName evidence="1">Uncharacterized protein</fullName>
    </submittedName>
</protein>
<organism evidence="1 2">
    <name type="scientific">Pseudomonas syringae pv. pisi str. 1704B</name>
    <dbReference type="NCBI Taxonomy" id="629263"/>
    <lineage>
        <taxon>Bacteria</taxon>
        <taxon>Pseudomonadati</taxon>
        <taxon>Pseudomonadota</taxon>
        <taxon>Gammaproteobacteria</taxon>
        <taxon>Pseudomonadales</taxon>
        <taxon>Pseudomonadaceae</taxon>
        <taxon>Pseudomonas</taxon>
        <taxon>Pseudomonas syringae</taxon>
    </lineage>
</organism>
<dbReference type="Proteomes" id="UP000004986">
    <property type="component" value="Unassembled WGS sequence"/>
</dbReference>
<proteinExistence type="predicted"/>
<dbReference type="HOGENOM" id="CLU_3065277_0_0_6"/>
<dbReference type="BioCyc" id="PSYR629263:G11X0-5195-MONOMER"/>